<feature type="transmembrane region" description="Helical" evidence="2">
    <location>
        <begin position="104"/>
        <end position="126"/>
    </location>
</feature>
<feature type="transmembrane region" description="Helical" evidence="2">
    <location>
        <begin position="293"/>
        <end position="310"/>
    </location>
</feature>
<organism evidence="3 4">
    <name type="scientific">Rosistilla oblonga</name>
    <dbReference type="NCBI Taxonomy" id="2527990"/>
    <lineage>
        <taxon>Bacteria</taxon>
        <taxon>Pseudomonadati</taxon>
        <taxon>Planctomycetota</taxon>
        <taxon>Planctomycetia</taxon>
        <taxon>Pirellulales</taxon>
        <taxon>Pirellulaceae</taxon>
        <taxon>Rosistilla</taxon>
    </lineage>
</organism>
<evidence type="ECO:0000313" key="4">
    <source>
        <dbReference type="Proteomes" id="UP000316770"/>
    </source>
</evidence>
<evidence type="ECO:0000313" key="3">
    <source>
        <dbReference type="EMBL" id="QDV55449.1"/>
    </source>
</evidence>
<evidence type="ECO:0000256" key="1">
    <source>
        <dbReference type="SAM" id="MobiDB-lite"/>
    </source>
</evidence>
<accession>A0A518IQT6</accession>
<dbReference type="RefSeq" id="WP_145283272.1">
    <property type="nucleotide sequence ID" value="NZ_CP036318.1"/>
</dbReference>
<gene>
    <name evidence="3" type="ORF">Mal33_14230</name>
</gene>
<feature type="transmembrane region" description="Helical" evidence="2">
    <location>
        <begin position="66"/>
        <end position="92"/>
    </location>
</feature>
<protein>
    <submittedName>
        <fullName evidence="3">Uncharacterized protein</fullName>
    </submittedName>
</protein>
<feature type="transmembrane region" description="Helical" evidence="2">
    <location>
        <begin position="146"/>
        <end position="168"/>
    </location>
</feature>
<keyword evidence="2" id="KW-0472">Membrane</keyword>
<feature type="transmembrane region" description="Helical" evidence="2">
    <location>
        <begin position="180"/>
        <end position="200"/>
    </location>
</feature>
<keyword evidence="2" id="KW-1133">Transmembrane helix</keyword>
<keyword evidence="4" id="KW-1185">Reference proteome</keyword>
<proteinExistence type="predicted"/>
<name>A0A518IQT6_9BACT</name>
<evidence type="ECO:0000256" key="2">
    <source>
        <dbReference type="SAM" id="Phobius"/>
    </source>
</evidence>
<dbReference type="AlphaFoldDB" id="A0A518IQT6"/>
<feature type="compositionally biased region" description="Basic and acidic residues" evidence="1">
    <location>
        <begin position="17"/>
        <end position="29"/>
    </location>
</feature>
<dbReference type="EMBL" id="CP036318">
    <property type="protein sequence ID" value="QDV55449.1"/>
    <property type="molecule type" value="Genomic_DNA"/>
</dbReference>
<feature type="transmembrane region" description="Helical" evidence="2">
    <location>
        <begin position="251"/>
        <end position="273"/>
    </location>
</feature>
<feature type="transmembrane region" description="Helical" evidence="2">
    <location>
        <begin position="36"/>
        <end position="54"/>
    </location>
</feature>
<sequence>MPADETPADDSPQPTRLSDDRAESESVDRQRSAERFVLLLATVGPASLAALSFGSQLVNEYTIQNVWIGLLSYFLSGIQFFYYLIVPIWIAWRYPVLGRQGWSVIAYLLLGLIACEVPTLLRLYNVRDFLEFQFSQVAALQVGWDLMRFIVVIGGFVLIRRITGYCLVDVGFDKSPAKRPITIAELFGWIGLVAVVMAIARPLNQVYQSLQLGTSAAVAPTLLVVLVTTVLSAAVLWGTILFLVWMRDRRVWIRLVLGVCVYAALMVVNLAIYQMISSNPFPVAVGAELVPRLVLAVSQVVGCMLSLWVLRKMGLQFVRLSPRGDRSDEAIAETT</sequence>
<feature type="region of interest" description="Disordered" evidence="1">
    <location>
        <begin position="1"/>
        <end position="29"/>
    </location>
</feature>
<feature type="transmembrane region" description="Helical" evidence="2">
    <location>
        <begin position="220"/>
        <end position="244"/>
    </location>
</feature>
<keyword evidence="2" id="KW-0812">Transmembrane</keyword>
<dbReference type="Proteomes" id="UP000316770">
    <property type="component" value="Chromosome"/>
</dbReference>
<reference evidence="3 4" key="1">
    <citation type="submission" date="2019-02" db="EMBL/GenBank/DDBJ databases">
        <title>Deep-cultivation of Planctomycetes and their phenomic and genomic characterization uncovers novel biology.</title>
        <authorList>
            <person name="Wiegand S."/>
            <person name="Jogler M."/>
            <person name="Boedeker C."/>
            <person name="Pinto D."/>
            <person name="Vollmers J."/>
            <person name="Rivas-Marin E."/>
            <person name="Kohn T."/>
            <person name="Peeters S.H."/>
            <person name="Heuer A."/>
            <person name="Rast P."/>
            <person name="Oberbeckmann S."/>
            <person name="Bunk B."/>
            <person name="Jeske O."/>
            <person name="Meyerdierks A."/>
            <person name="Storesund J.E."/>
            <person name="Kallscheuer N."/>
            <person name="Luecker S."/>
            <person name="Lage O.M."/>
            <person name="Pohl T."/>
            <person name="Merkel B.J."/>
            <person name="Hornburger P."/>
            <person name="Mueller R.-W."/>
            <person name="Bruemmer F."/>
            <person name="Labrenz M."/>
            <person name="Spormann A.M."/>
            <person name="Op den Camp H."/>
            <person name="Overmann J."/>
            <person name="Amann R."/>
            <person name="Jetten M.S.M."/>
            <person name="Mascher T."/>
            <person name="Medema M.H."/>
            <person name="Devos D.P."/>
            <person name="Kaster A.-K."/>
            <person name="Ovreas L."/>
            <person name="Rohde M."/>
            <person name="Galperin M.Y."/>
            <person name="Jogler C."/>
        </authorList>
    </citation>
    <scope>NUCLEOTIDE SEQUENCE [LARGE SCALE GENOMIC DNA]</scope>
    <source>
        <strain evidence="3 4">Mal33</strain>
    </source>
</reference>